<evidence type="ECO:0000313" key="2">
    <source>
        <dbReference type="Proteomes" id="UP001168579"/>
    </source>
</evidence>
<dbReference type="EMBL" id="JAUKUC010000001">
    <property type="protein sequence ID" value="MDO1512387.1"/>
    <property type="molecule type" value="Genomic_DNA"/>
</dbReference>
<dbReference type="Proteomes" id="UP001168579">
    <property type="component" value="Unassembled WGS sequence"/>
</dbReference>
<dbReference type="InterPro" id="IPR021440">
    <property type="entry name" value="DUF3089"/>
</dbReference>
<organism evidence="1 2">
    <name type="scientific">Maribacter confluentis</name>
    <dbReference type="NCBI Taxonomy" id="1656093"/>
    <lineage>
        <taxon>Bacteria</taxon>
        <taxon>Pseudomonadati</taxon>
        <taxon>Bacteroidota</taxon>
        <taxon>Flavobacteriia</taxon>
        <taxon>Flavobacteriales</taxon>
        <taxon>Flavobacteriaceae</taxon>
        <taxon>Maribacter</taxon>
    </lineage>
</organism>
<gene>
    <name evidence="1" type="ORF">Q2T41_06945</name>
</gene>
<dbReference type="PROSITE" id="PS51257">
    <property type="entry name" value="PROKAR_LIPOPROTEIN"/>
    <property type="match status" value="1"/>
</dbReference>
<dbReference type="InterPro" id="IPR029058">
    <property type="entry name" value="AB_hydrolase_fold"/>
</dbReference>
<reference evidence="1" key="2">
    <citation type="submission" date="2023-06" db="EMBL/GenBank/DDBJ databases">
        <authorList>
            <person name="Lucena T."/>
            <person name="Sun Q."/>
        </authorList>
    </citation>
    <scope>NUCLEOTIDE SEQUENCE</scope>
    <source>
        <strain evidence="1">CECT 8869</strain>
    </source>
</reference>
<reference evidence="1" key="1">
    <citation type="journal article" date="2014" name="Int. J. Syst. Evol. Microbiol.">
        <title>Complete genome of a new Firmicutes species belonging to the dominant human colonic microbiota ('Ruminococcus bicirculans') reveals two chromosomes and a selective capacity to utilize plant glucans.</title>
        <authorList>
            <consortium name="NISC Comparative Sequencing Program"/>
            <person name="Wegmann U."/>
            <person name="Louis P."/>
            <person name="Goesmann A."/>
            <person name="Henrissat B."/>
            <person name="Duncan S.H."/>
            <person name="Flint H.J."/>
        </authorList>
    </citation>
    <scope>NUCLEOTIDE SEQUENCE</scope>
    <source>
        <strain evidence="1">CECT 8869</strain>
    </source>
</reference>
<sequence>MKNPILIVLIALFFSCSKNDSIGLEQPEEIETIKIPSSSINYNSLDNWAFHPNKTTILSNYNLDIDVIDENLQVEQTIQITNNSNTNTGIDVFWVHPTQITDNSFIGNVDIADQPSTIISLTILAQGGLLSRYGRMYAPRYRQSTGLVYRDENIDKELQANIIAISYSDVKAAFLDYLNNHNNGNKIILAGHSQGSYLLGMLLRDLFDNDANLRSKLVTAALGGMGYVYAQEGEYKGGWWKNIPLCTTTNECGCINNWASFDEEQEFIDINFSLPEFNPYLINSGLVYRAFDENQDWFVQDFSYYGETSTPLENYITPNANYNLGNGANFIAFNGLYNVRLKRDGVQKVVLSVDHNPLINDQRPNDLESEQNSPNYVDLGYHTKDYHIYIWSLMQQIDEKLNNCQ</sequence>
<evidence type="ECO:0000313" key="1">
    <source>
        <dbReference type="EMBL" id="MDO1512387.1"/>
    </source>
</evidence>
<keyword evidence="2" id="KW-1185">Reference proteome</keyword>
<comment type="caution">
    <text evidence="1">The sequence shown here is derived from an EMBL/GenBank/DDBJ whole genome shotgun (WGS) entry which is preliminary data.</text>
</comment>
<dbReference type="RefSeq" id="WP_304435478.1">
    <property type="nucleotide sequence ID" value="NZ_JAUKUC010000001.1"/>
</dbReference>
<name>A0ABT8RPQ4_9FLAO</name>
<dbReference type="Pfam" id="PF11288">
    <property type="entry name" value="DUF3089"/>
    <property type="match status" value="1"/>
</dbReference>
<dbReference type="SUPFAM" id="SSF53474">
    <property type="entry name" value="alpha/beta-Hydrolases"/>
    <property type="match status" value="1"/>
</dbReference>
<proteinExistence type="predicted"/>
<protein>
    <submittedName>
        <fullName evidence="1">DUF3089 domain-containing protein</fullName>
    </submittedName>
</protein>
<accession>A0ABT8RPQ4</accession>